<dbReference type="InterPro" id="IPR045270">
    <property type="entry name" value="STKc_AGC"/>
</dbReference>
<dbReference type="Gene3D" id="1.10.510.10">
    <property type="entry name" value="Transferase(Phosphotransferase) domain 1"/>
    <property type="match status" value="1"/>
</dbReference>
<name>A0ABP1S6J3_9HEXA</name>
<evidence type="ECO:0000256" key="5">
    <source>
        <dbReference type="ARBA" id="ARBA00022840"/>
    </source>
</evidence>
<sequence length="431" mass="49635">MAPTNGITYSEAFAEFEDEDLDTFELENFETFSPEKKKKGGFLTVFTSLKSIFVSKKRDKGHDRRKAISMPEFAISQQVENKNFLANPVNRRVTVPDNIYHSYSTYEALLEDEKEQFEVRLVTVSESKSSELDYDYKRKIGVGSFGAVYLVENRYTREINAIKEIDYTSSTMKRLAEKERDHLFACSSPFIVSLVDFYYKEDSQICLVMEYLGDANLLRHLVRYGKLSETLTKFYTAQIILAIEYMHNVNLIHRDLKPENIMITRDGYIKLVDLGLSKQAETADSMAGTLGYKAPEMLLGNRYTKAVDWWSLGIIIYEMLAGARCTPCQRLEYENGRGDYVIQNSSRIYFPVGFPKTEVRDLISRLLKNNSSQRLGSGSTGSADIKIHPWFYGVDWMAIYRKEVIPPSPPPSKTPYYKRQSKFHRIVRACP</sequence>
<gene>
    <name evidence="7" type="ORF">ODALV1_LOCUS30144</name>
</gene>
<keyword evidence="8" id="KW-1185">Reference proteome</keyword>
<dbReference type="Pfam" id="PF00069">
    <property type="entry name" value="Pkinase"/>
    <property type="match status" value="1"/>
</dbReference>
<evidence type="ECO:0000256" key="3">
    <source>
        <dbReference type="ARBA" id="ARBA00022741"/>
    </source>
</evidence>
<organism evidence="7 8">
    <name type="scientific">Orchesella dallaii</name>
    <dbReference type="NCBI Taxonomy" id="48710"/>
    <lineage>
        <taxon>Eukaryota</taxon>
        <taxon>Metazoa</taxon>
        <taxon>Ecdysozoa</taxon>
        <taxon>Arthropoda</taxon>
        <taxon>Hexapoda</taxon>
        <taxon>Collembola</taxon>
        <taxon>Entomobryomorpha</taxon>
        <taxon>Entomobryoidea</taxon>
        <taxon>Orchesellidae</taxon>
        <taxon>Orchesellinae</taxon>
        <taxon>Orchesella</taxon>
    </lineage>
</organism>
<dbReference type="CDD" id="cd05123">
    <property type="entry name" value="STKc_AGC"/>
    <property type="match status" value="1"/>
</dbReference>
<dbReference type="PANTHER" id="PTHR24353:SF37">
    <property type="entry name" value="CAMP-DEPENDENT PROTEIN KINASE CATALYTIC SUBUNIT PRKX"/>
    <property type="match status" value="1"/>
</dbReference>
<comment type="caution">
    <text evidence="7">The sequence shown here is derived from an EMBL/GenBank/DDBJ whole genome shotgun (WGS) entry which is preliminary data.</text>
</comment>
<keyword evidence="1" id="KW-0723">Serine/threonine-protein kinase</keyword>
<keyword evidence="5" id="KW-0067">ATP-binding</keyword>
<feature type="domain" description="Protein kinase" evidence="6">
    <location>
        <begin position="134"/>
        <end position="391"/>
    </location>
</feature>
<keyword evidence="2" id="KW-0808">Transferase</keyword>
<dbReference type="SMART" id="SM00220">
    <property type="entry name" value="S_TKc"/>
    <property type="match status" value="1"/>
</dbReference>
<dbReference type="InterPro" id="IPR000719">
    <property type="entry name" value="Prot_kinase_dom"/>
</dbReference>
<evidence type="ECO:0000259" key="6">
    <source>
        <dbReference type="PROSITE" id="PS50011"/>
    </source>
</evidence>
<accession>A0ABP1S6J3</accession>
<evidence type="ECO:0000313" key="7">
    <source>
        <dbReference type="EMBL" id="CAL8144274.1"/>
    </source>
</evidence>
<evidence type="ECO:0000256" key="2">
    <source>
        <dbReference type="ARBA" id="ARBA00022679"/>
    </source>
</evidence>
<evidence type="ECO:0000256" key="1">
    <source>
        <dbReference type="ARBA" id="ARBA00022527"/>
    </source>
</evidence>
<dbReference type="PROSITE" id="PS50011">
    <property type="entry name" value="PROTEIN_KINASE_DOM"/>
    <property type="match status" value="1"/>
</dbReference>
<dbReference type="InterPro" id="IPR008271">
    <property type="entry name" value="Ser/Thr_kinase_AS"/>
</dbReference>
<dbReference type="SUPFAM" id="SSF56112">
    <property type="entry name" value="Protein kinase-like (PK-like)"/>
    <property type="match status" value="1"/>
</dbReference>
<dbReference type="InterPro" id="IPR011009">
    <property type="entry name" value="Kinase-like_dom_sf"/>
</dbReference>
<proteinExistence type="predicted"/>
<dbReference type="Gene3D" id="3.30.200.20">
    <property type="entry name" value="Phosphorylase Kinase, domain 1"/>
    <property type="match status" value="1"/>
</dbReference>
<evidence type="ECO:0000313" key="8">
    <source>
        <dbReference type="Proteomes" id="UP001642540"/>
    </source>
</evidence>
<reference evidence="7 8" key="1">
    <citation type="submission" date="2024-08" db="EMBL/GenBank/DDBJ databases">
        <authorList>
            <person name="Cucini C."/>
            <person name="Frati F."/>
        </authorList>
    </citation>
    <scope>NUCLEOTIDE SEQUENCE [LARGE SCALE GENOMIC DNA]</scope>
</reference>
<dbReference type="Proteomes" id="UP001642540">
    <property type="component" value="Unassembled WGS sequence"/>
</dbReference>
<dbReference type="PANTHER" id="PTHR24353">
    <property type="entry name" value="CYCLIC NUCLEOTIDE-DEPENDENT PROTEIN KINASE"/>
    <property type="match status" value="1"/>
</dbReference>
<evidence type="ECO:0000256" key="4">
    <source>
        <dbReference type="ARBA" id="ARBA00022777"/>
    </source>
</evidence>
<protein>
    <recommendedName>
        <fullName evidence="6">Protein kinase domain-containing protein</fullName>
    </recommendedName>
</protein>
<dbReference type="PROSITE" id="PS00108">
    <property type="entry name" value="PROTEIN_KINASE_ST"/>
    <property type="match status" value="1"/>
</dbReference>
<keyword evidence="4" id="KW-0418">Kinase</keyword>
<keyword evidence="3" id="KW-0547">Nucleotide-binding</keyword>
<dbReference type="EMBL" id="CAXLJM020000160">
    <property type="protein sequence ID" value="CAL8144274.1"/>
    <property type="molecule type" value="Genomic_DNA"/>
</dbReference>